<accession>A0A839S2J8</accession>
<dbReference type="Proteomes" id="UP000550714">
    <property type="component" value="Unassembled WGS sequence"/>
</dbReference>
<evidence type="ECO:0000313" key="9">
    <source>
        <dbReference type="EMBL" id="MBB3050979.1"/>
    </source>
</evidence>
<feature type="region of interest" description="Disordered" evidence="6">
    <location>
        <begin position="1"/>
        <end position="33"/>
    </location>
</feature>
<keyword evidence="3 7" id="KW-0812">Transmembrane</keyword>
<feature type="transmembrane region" description="Helical" evidence="7">
    <location>
        <begin position="172"/>
        <end position="194"/>
    </location>
</feature>
<keyword evidence="2" id="KW-0813">Transport</keyword>
<dbReference type="AlphaFoldDB" id="A0A839S2J8"/>
<feature type="transmembrane region" description="Helical" evidence="7">
    <location>
        <begin position="141"/>
        <end position="160"/>
    </location>
</feature>
<evidence type="ECO:0000256" key="5">
    <source>
        <dbReference type="ARBA" id="ARBA00023136"/>
    </source>
</evidence>
<feature type="transmembrane region" description="Helical" evidence="7">
    <location>
        <begin position="206"/>
        <end position="226"/>
    </location>
</feature>
<dbReference type="PROSITE" id="PS50850">
    <property type="entry name" value="MFS"/>
    <property type="match status" value="1"/>
</dbReference>
<sequence length="490" mass="52401">MGSTDDHDSTEGHRRRMTSTLPGPQPPADPAQRKREQRGWYFYDWANSAFYTSVITVFGALYMSAVAADAARDDVARNGPGACTGPDGGENRLVDCDISVFGLAFPAGSLWGYLLAVATIVQVLVLPIAGAIADRSQRKKAILAGFAFLGAAASALLFFVDDGRWELGAVLYIVANIGYGASIVTYYAFLPGIATPDERDDVSAKGWAFGYLGGGVALALQLAFYLGHETVGVSESMAVRICYLSSGLWWALFTLIPLRRLREHQSPHGGEKGLRVLTAGFVELKDTVKAAKALPLTLGFLGAYLIYTDGINTVVSVSAQYGTEELGFSDQVLIATVLVIQFVAYIGGMVHGLAARRFGAKKVILVSLAVWVLVLVYAYFVEERQAMQFYVLAVGIGLVLGGTNALSRSLYSQLIPAGKEAQFYSLYEVGERGTSWLGPLVFAAVGQATGSFRYAIIALVVFFVVGFVLVALVPVRRAIAAAGNEEPAVL</sequence>
<dbReference type="SUPFAM" id="SSF103473">
    <property type="entry name" value="MFS general substrate transporter"/>
    <property type="match status" value="1"/>
</dbReference>
<evidence type="ECO:0000256" key="4">
    <source>
        <dbReference type="ARBA" id="ARBA00022989"/>
    </source>
</evidence>
<dbReference type="GO" id="GO:0005886">
    <property type="term" value="C:plasma membrane"/>
    <property type="evidence" value="ECO:0007669"/>
    <property type="project" value="UniProtKB-SubCell"/>
</dbReference>
<name>A0A839S2J8_9PSEU</name>
<evidence type="ECO:0000256" key="3">
    <source>
        <dbReference type="ARBA" id="ARBA00022692"/>
    </source>
</evidence>
<dbReference type="InterPro" id="IPR020846">
    <property type="entry name" value="MFS_dom"/>
</dbReference>
<feature type="transmembrane region" description="Helical" evidence="7">
    <location>
        <begin position="42"/>
        <end position="63"/>
    </location>
</feature>
<dbReference type="Gene3D" id="1.20.1250.20">
    <property type="entry name" value="MFS general substrate transporter like domains"/>
    <property type="match status" value="2"/>
</dbReference>
<keyword evidence="5 7" id="KW-0472">Membrane</keyword>
<feature type="domain" description="Major facilitator superfamily (MFS) profile" evidence="8">
    <location>
        <begin position="295"/>
        <end position="490"/>
    </location>
</feature>
<evidence type="ECO:0000256" key="2">
    <source>
        <dbReference type="ARBA" id="ARBA00022448"/>
    </source>
</evidence>
<dbReference type="EMBL" id="JACHWU010000002">
    <property type="protein sequence ID" value="MBB3050979.1"/>
    <property type="molecule type" value="Genomic_DNA"/>
</dbReference>
<keyword evidence="10" id="KW-1185">Reference proteome</keyword>
<evidence type="ECO:0000256" key="1">
    <source>
        <dbReference type="ARBA" id="ARBA00004651"/>
    </source>
</evidence>
<feature type="transmembrane region" description="Helical" evidence="7">
    <location>
        <begin position="332"/>
        <end position="351"/>
    </location>
</feature>
<feature type="transmembrane region" description="Helical" evidence="7">
    <location>
        <begin position="363"/>
        <end position="381"/>
    </location>
</feature>
<evidence type="ECO:0000256" key="7">
    <source>
        <dbReference type="SAM" id="Phobius"/>
    </source>
</evidence>
<proteinExistence type="predicted"/>
<dbReference type="InterPro" id="IPR036259">
    <property type="entry name" value="MFS_trans_sf"/>
</dbReference>
<protein>
    <submittedName>
        <fullName evidence="9">UMF1 family MFS transporter</fullName>
    </submittedName>
</protein>
<dbReference type="PANTHER" id="PTHR23519:SF1">
    <property type="entry name" value="AUTOPHAGY-RELATED PROTEIN 22"/>
    <property type="match status" value="1"/>
</dbReference>
<keyword evidence="4 7" id="KW-1133">Transmembrane helix</keyword>
<dbReference type="PANTHER" id="PTHR23519">
    <property type="entry name" value="AUTOPHAGY-RELATED PROTEIN 22"/>
    <property type="match status" value="1"/>
</dbReference>
<comment type="caution">
    <text evidence="9">The sequence shown here is derived from an EMBL/GenBank/DDBJ whole genome shotgun (WGS) entry which is preliminary data.</text>
</comment>
<dbReference type="Pfam" id="PF11700">
    <property type="entry name" value="ATG22"/>
    <property type="match status" value="1"/>
</dbReference>
<gene>
    <name evidence="9" type="ORF">FHS23_002002</name>
</gene>
<dbReference type="GO" id="GO:0022857">
    <property type="term" value="F:transmembrane transporter activity"/>
    <property type="evidence" value="ECO:0007669"/>
    <property type="project" value="InterPro"/>
</dbReference>
<feature type="transmembrane region" description="Helical" evidence="7">
    <location>
        <begin position="293"/>
        <end position="312"/>
    </location>
</feature>
<feature type="transmembrane region" description="Helical" evidence="7">
    <location>
        <begin position="110"/>
        <end position="129"/>
    </location>
</feature>
<feature type="transmembrane region" description="Helical" evidence="7">
    <location>
        <begin position="387"/>
        <end position="406"/>
    </location>
</feature>
<organism evidence="9 10">
    <name type="scientific">Prauserella isguenensis</name>
    <dbReference type="NCBI Taxonomy" id="1470180"/>
    <lineage>
        <taxon>Bacteria</taxon>
        <taxon>Bacillati</taxon>
        <taxon>Actinomycetota</taxon>
        <taxon>Actinomycetes</taxon>
        <taxon>Pseudonocardiales</taxon>
        <taxon>Pseudonocardiaceae</taxon>
        <taxon>Prauserella</taxon>
    </lineage>
</organism>
<feature type="transmembrane region" description="Helical" evidence="7">
    <location>
        <begin position="454"/>
        <end position="475"/>
    </location>
</feature>
<feature type="transmembrane region" description="Helical" evidence="7">
    <location>
        <begin position="238"/>
        <end position="258"/>
    </location>
</feature>
<evidence type="ECO:0000313" key="10">
    <source>
        <dbReference type="Proteomes" id="UP000550714"/>
    </source>
</evidence>
<feature type="compositionally biased region" description="Basic and acidic residues" evidence="6">
    <location>
        <begin position="1"/>
        <end position="12"/>
    </location>
</feature>
<dbReference type="InterPro" id="IPR050495">
    <property type="entry name" value="ATG22/LtaA_families"/>
</dbReference>
<dbReference type="InterPro" id="IPR024671">
    <property type="entry name" value="Atg22-like"/>
</dbReference>
<evidence type="ECO:0000256" key="6">
    <source>
        <dbReference type="SAM" id="MobiDB-lite"/>
    </source>
</evidence>
<evidence type="ECO:0000259" key="8">
    <source>
        <dbReference type="PROSITE" id="PS50850"/>
    </source>
</evidence>
<reference evidence="9 10" key="1">
    <citation type="submission" date="2020-08" db="EMBL/GenBank/DDBJ databases">
        <title>Genomic Encyclopedia of Type Strains, Phase III (KMG-III): the genomes of soil and plant-associated and newly described type strains.</title>
        <authorList>
            <person name="Whitman W."/>
        </authorList>
    </citation>
    <scope>NUCLEOTIDE SEQUENCE [LARGE SCALE GENOMIC DNA]</scope>
    <source>
        <strain evidence="9 10">CECT 8577</strain>
    </source>
</reference>
<comment type="subcellular location">
    <subcellularLocation>
        <location evidence="1">Cell membrane</location>
        <topology evidence="1">Multi-pass membrane protein</topology>
    </subcellularLocation>
</comment>